<dbReference type="GO" id="GO:0015627">
    <property type="term" value="C:type II protein secretion system complex"/>
    <property type="evidence" value="ECO:0007669"/>
    <property type="project" value="InterPro"/>
</dbReference>
<dbReference type="RefSeq" id="WP_091988482.1">
    <property type="nucleotide sequence ID" value="NZ_FOLO01000041.1"/>
</dbReference>
<evidence type="ECO:0000256" key="3">
    <source>
        <dbReference type="ARBA" id="ARBA00022448"/>
    </source>
</evidence>
<evidence type="ECO:0000256" key="4">
    <source>
        <dbReference type="ARBA" id="ARBA00022475"/>
    </source>
</evidence>
<sequence>MSETLIIRLGHSQEDKLHWLIYSNSEHEIIASGELNDANELNILTEKVAGRQLVALLPAADVQLKKVTLPAKWNRKLQQALPFIIEDDLACDLDELFIAIDEPFEEVVESEVKHGIQVAILNKKWFETWLDCLAKFELMPEKVLPDALLLPLEDEKASAICLGQDWLIKTNDWHIAQVEPDWLAPYFTAAKIETLRHFSPSEGLIEFSNIKLESDEANFDLPLAIFAKQLKNSRFNLLQGDYQVKKQTRIIRPVWRAPAIAAGIALFMTLGLKGFQVYQLDKQLVVAKQNVISQYKSAFPGTRVRPHLIKNQLRNRLKQIEGGSDAGFLNLMNDLVVVFKQVESFEPESLRYDNKRKEVRVRARGKDFQTFGKVKSILEKQGLEVSQGSLNNDGDNVVGEVKVRRQS</sequence>
<evidence type="ECO:0000256" key="1">
    <source>
        <dbReference type="ARBA" id="ARBA00004377"/>
    </source>
</evidence>
<evidence type="ECO:0000256" key="2">
    <source>
        <dbReference type="ARBA" id="ARBA00005318"/>
    </source>
</evidence>
<accession>A0A1I1QGN9</accession>
<evidence type="ECO:0000256" key="9">
    <source>
        <dbReference type="ARBA" id="ARBA00023136"/>
    </source>
</evidence>
<comment type="function">
    <text evidence="10">Inner membrane component of the type II secretion system required for the energy-dependent secretion of extracellular factors such as proteases and toxins from the periplasm.</text>
</comment>
<dbReference type="GO" id="GO:0005886">
    <property type="term" value="C:plasma membrane"/>
    <property type="evidence" value="ECO:0007669"/>
    <property type="project" value="UniProtKB-SubCell"/>
</dbReference>
<comment type="similarity">
    <text evidence="2 10">Belongs to the GSP L family.</text>
</comment>
<dbReference type="NCBIfam" id="TIGR01709">
    <property type="entry name" value="typeII_sec_gspL"/>
    <property type="match status" value="1"/>
</dbReference>
<dbReference type="InterPro" id="IPR043129">
    <property type="entry name" value="ATPase_NBD"/>
</dbReference>
<organism evidence="13 14">
    <name type="scientific">Pseudoalteromonas denitrificans DSM 6059</name>
    <dbReference type="NCBI Taxonomy" id="1123010"/>
    <lineage>
        <taxon>Bacteria</taxon>
        <taxon>Pseudomonadati</taxon>
        <taxon>Pseudomonadota</taxon>
        <taxon>Gammaproteobacteria</taxon>
        <taxon>Alteromonadales</taxon>
        <taxon>Pseudoalteromonadaceae</taxon>
        <taxon>Pseudoalteromonas</taxon>
    </lineage>
</organism>
<keyword evidence="9" id="KW-0472">Membrane</keyword>
<feature type="domain" description="GspL periplasmic" evidence="12">
    <location>
        <begin position="254"/>
        <end position="406"/>
    </location>
</feature>
<proteinExistence type="inferred from homology"/>
<evidence type="ECO:0000256" key="5">
    <source>
        <dbReference type="ARBA" id="ARBA00022519"/>
    </source>
</evidence>
<dbReference type="Pfam" id="PF12693">
    <property type="entry name" value="GspL_C"/>
    <property type="match status" value="1"/>
</dbReference>
<keyword evidence="14" id="KW-1185">Reference proteome</keyword>
<dbReference type="CDD" id="cd24017">
    <property type="entry name" value="ASKHA_T2SSL_N"/>
    <property type="match status" value="1"/>
</dbReference>
<dbReference type="Gene3D" id="3.30.420.370">
    <property type="match status" value="1"/>
</dbReference>
<evidence type="ECO:0000256" key="8">
    <source>
        <dbReference type="ARBA" id="ARBA00022989"/>
    </source>
</evidence>
<keyword evidence="4" id="KW-1003">Cell membrane</keyword>
<dbReference type="GO" id="GO:0009276">
    <property type="term" value="C:Gram-negative-bacterium-type cell wall"/>
    <property type="evidence" value="ECO:0007669"/>
    <property type="project" value="InterPro"/>
</dbReference>
<evidence type="ECO:0000313" key="13">
    <source>
        <dbReference type="EMBL" id="SFD21239.1"/>
    </source>
</evidence>
<dbReference type="InterPro" id="IPR024230">
    <property type="entry name" value="GspL_cyto_dom"/>
</dbReference>
<gene>
    <name evidence="13" type="ORF">SAMN02745724_03882</name>
</gene>
<dbReference type="Proteomes" id="UP000198862">
    <property type="component" value="Unassembled WGS sequence"/>
</dbReference>
<dbReference type="SUPFAM" id="SSF53067">
    <property type="entry name" value="Actin-like ATPase domain"/>
    <property type="match status" value="2"/>
</dbReference>
<keyword evidence="6" id="KW-0812">Transmembrane</keyword>
<dbReference type="AlphaFoldDB" id="A0A1I1QGN9"/>
<dbReference type="InterPro" id="IPR025691">
    <property type="entry name" value="GspL_pp_dom"/>
</dbReference>
<protein>
    <recommendedName>
        <fullName evidence="10">Type II secretion system protein L</fullName>
        <shortName evidence="10">T2SS protein L</shortName>
    </recommendedName>
</protein>
<dbReference type="PIRSF" id="PIRSF015761">
    <property type="entry name" value="Protein_L"/>
    <property type="match status" value="1"/>
</dbReference>
<evidence type="ECO:0000256" key="6">
    <source>
        <dbReference type="ARBA" id="ARBA00022692"/>
    </source>
</evidence>
<keyword evidence="5" id="KW-0997">Cell inner membrane</keyword>
<dbReference type="OrthoDB" id="7011844at2"/>
<evidence type="ECO:0000256" key="7">
    <source>
        <dbReference type="ARBA" id="ARBA00022927"/>
    </source>
</evidence>
<reference evidence="13 14" key="1">
    <citation type="submission" date="2016-10" db="EMBL/GenBank/DDBJ databases">
        <authorList>
            <person name="de Groot N.N."/>
        </authorList>
    </citation>
    <scope>NUCLEOTIDE SEQUENCE [LARGE SCALE GENOMIC DNA]</scope>
    <source>
        <strain evidence="13 14">DSM 6059</strain>
    </source>
</reference>
<evidence type="ECO:0000313" key="14">
    <source>
        <dbReference type="Proteomes" id="UP000198862"/>
    </source>
</evidence>
<feature type="domain" description="GspL cytoplasmic actin-ATPase-like" evidence="11">
    <location>
        <begin position="5"/>
        <end position="244"/>
    </location>
</feature>
<evidence type="ECO:0000256" key="10">
    <source>
        <dbReference type="PIRNR" id="PIRNR015761"/>
    </source>
</evidence>
<dbReference type="InterPro" id="IPR007812">
    <property type="entry name" value="T2SS_protein-GspL"/>
</dbReference>
<keyword evidence="7 10" id="KW-0653">Protein transport</keyword>
<name>A0A1I1QGN9_9GAMM</name>
<keyword evidence="3 10" id="KW-0813">Transport</keyword>
<evidence type="ECO:0000259" key="11">
    <source>
        <dbReference type="Pfam" id="PF05134"/>
    </source>
</evidence>
<dbReference type="EMBL" id="FOLO01000041">
    <property type="protein sequence ID" value="SFD21239.1"/>
    <property type="molecule type" value="Genomic_DNA"/>
</dbReference>
<comment type="subcellular location">
    <subcellularLocation>
        <location evidence="1">Cell inner membrane</location>
        <topology evidence="1">Single-pass membrane protein</topology>
    </subcellularLocation>
</comment>
<dbReference type="GO" id="GO:0015628">
    <property type="term" value="P:protein secretion by the type II secretion system"/>
    <property type="evidence" value="ECO:0007669"/>
    <property type="project" value="InterPro"/>
</dbReference>
<keyword evidence="8" id="KW-1133">Transmembrane helix</keyword>
<dbReference type="Pfam" id="PF05134">
    <property type="entry name" value="T2SSL"/>
    <property type="match status" value="1"/>
</dbReference>
<dbReference type="Gene3D" id="3.30.420.380">
    <property type="match status" value="1"/>
</dbReference>
<dbReference type="Gene3D" id="3.30.1360.100">
    <property type="entry name" value="General secretion pathway protein M, EpsM"/>
    <property type="match status" value="1"/>
</dbReference>
<evidence type="ECO:0000259" key="12">
    <source>
        <dbReference type="Pfam" id="PF12693"/>
    </source>
</evidence>
<dbReference type="STRING" id="1123010.SAMN02745724_03882"/>